<dbReference type="InterPro" id="IPR032466">
    <property type="entry name" value="Metal_Hydrolase"/>
</dbReference>
<dbReference type="KEGG" id="vne:CFK40_15500"/>
<dbReference type="Gene3D" id="2.30.40.10">
    <property type="entry name" value="Urease, subunit C, domain 1"/>
    <property type="match status" value="1"/>
</dbReference>
<dbReference type="AlphaFoldDB" id="A0A221MFA8"/>
<dbReference type="EMBL" id="CP022437">
    <property type="protein sequence ID" value="ASN06324.1"/>
    <property type="molecule type" value="Genomic_DNA"/>
</dbReference>
<evidence type="ECO:0000313" key="3">
    <source>
        <dbReference type="Proteomes" id="UP000204391"/>
    </source>
</evidence>
<dbReference type="InterPro" id="IPR006680">
    <property type="entry name" value="Amidohydro-rel"/>
</dbReference>
<dbReference type="Proteomes" id="UP000204391">
    <property type="component" value="Chromosome"/>
</dbReference>
<evidence type="ECO:0000313" key="2">
    <source>
        <dbReference type="EMBL" id="ASN06324.1"/>
    </source>
</evidence>
<protein>
    <recommendedName>
        <fullName evidence="1">Amidohydrolase-related domain-containing protein</fullName>
    </recommendedName>
</protein>
<dbReference type="Gene3D" id="3.20.20.140">
    <property type="entry name" value="Metal-dependent hydrolases"/>
    <property type="match status" value="1"/>
</dbReference>
<evidence type="ECO:0000259" key="1">
    <source>
        <dbReference type="Pfam" id="PF01979"/>
    </source>
</evidence>
<dbReference type="PANTHER" id="PTHR43794:SF5">
    <property type="entry name" value="CHLOROHYDROLASE FAMILY PROTEIN"/>
    <property type="match status" value="1"/>
</dbReference>
<reference evidence="2 3" key="1">
    <citation type="journal article" date="2003" name="Int. J. Syst. Evol. Microbiol.">
        <title>Virgibacillus carmonensis sp. nov., Virgibacillus necropolis sp. nov. and Virgibacillus picturae sp. nov., three novel species isolated from deteriorated mural paintings, transfer of the species of the genus salibacillus to Virgibacillus, as Virgibacillus marismortui comb. nov. and Virgibacillus salexigens comb. nov., and emended description of the genus Virgibacillus.</title>
        <authorList>
            <person name="Heyrman J."/>
            <person name="Logan N.A."/>
            <person name="Busse H.J."/>
            <person name="Balcaen A."/>
            <person name="Lebbe L."/>
            <person name="Rodriguez-Diaz M."/>
            <person name="Swings J."/>
            <person name="De Vos P."/>
        </authorList>
    </citation>
    <scope>NUCLEOTIDE SEQUENCE [LARGE SCALE GENOMIC DNA]</scope>
    <source>
        <strain evidence="2 3">LMG 19488</strain>
    </source>
</reference>
<dbReference type="Pfam" id="PF01979">
    <property type="entry name" value="Amidohydro_1"/>
    <property type="match status" value="1"/>
</dbReference>
<dbReference type="InterPro" id="IPR011059">
    <property type="entry name" value="Metal-dep_hydrolase_composite"/>
</dbReference>
<accession>A0A221MFA8</accession>
<dbReference type="InterPro" id="IPR050287">
    <property type="entry name" value="MTA/SAH_deaminase"/>
</dbReference>
<sequence>MGTCGTKQDDKIQAIRNQLKKRMENSIFSRLFSINILNRYWGGIMSILIKNATIITMDDKVGTIQGSVLVDNGIIKEVIPHYPGSEPPIRAKETIDGSEMIVIPGMTNAHYHSYSNMLKGTTSHLPLEIWSLYTTAYGHSLDDDDIYNAVLLGVIEMIKSGVTSCIDHFPHVKRSEAALKAYEDSSIRVGFAPMMHDIPDHHFLPVELPISLKRKLDDISPVIVNEMKALYESLLNNWHQKNNKIKILLGPNAPQRCSKEMLALCKHLSEQEGAFIHTHLLETRIQKDIADVKFPGGIIGRLQEQQLLSRKLSAAHSIWLEVDEVDILAKHGVSLIHNPVSNMMLGSGRADISSYLQAGINLALGTDSSNCGITHNLFEAMRFAVMHSRHEQSNFKEWLKPIDVFKMATIGGAYLLGEEKQRGKIKQGYEADIVLLTRKSPTFAVDADIISQIVYYESGTSIESVMIRGEWVLKNRKIISFDEKAILQSVKDKYESLIEKSQSSLQLAEECEPHFSKMYYKFHHNLEEGNV</sequence>
<gene>
    <name evidence="2" type="ORF">CFK40_15500</name>
</gene>
<organism evidence="2 3">
    <name type="scientific">Virgibacillus necropolis</name>
    <dbReference type="NCBI Taxonomy" id="163877"/>
    <lineage>
        <taxon>Bacteria</taxon>
        <taxon>Bacillati</taxon>
        <taxon>Bacillota</taxon>
        <taxon>Bacilli</taxon>
        <taxon>Bacillales</taxon>
        <taxon>Bacillaceae</taxon>
        <taxon>Virgibacillus</taxon>
    </lineage>
</organism>
<name>A0A221MFA8_9BACI</name>
<dbReference type="SUPFAM" id="SSF51556">
    <property type="entry name" value="Metallo-dependent hydrolases"/>
    <property type="match status" value="1"/>
</dbReference>
<dbReference type="GO" id="GO:0016810">
    <property type="term" value="F:hydrolase activity, acting on carbon-nitrogen (but not peptide) bonds"/>
    <property type="evidence" value="ECO:0007669"/>
    <property type="project" value="InterPro"/>
</dbReference>
<keyword evidence="3" id="KW-1185">Reference proteome</keyword>
<proteinExistence type="predicted"/>
<dbReference type="PANTHER" id="PTHR43794">
    <property type="entry name" value="AMINOHYDROLASE SSNA-RELATED"/>
    <property type="match status" value="1"/>
</dbReference>
<feature type="domain" description="Amidohydrolase-related" evidence="1">
    <location>
        <begin position="101"/>
        <end position="472"/>
    </location>
</feature>
<dbReference type="SUPFAM" id="SSF51338">
    <property type="entry name" value="Composite domain of metallo-dependent hydrolases"/>
    <property type="match status" value="1"/>
</dbReference>